<protein>
    <submittedName>
        <fullName evidence="3">Uncharacterized protein</fullName>
    </submittedName>
</protein>
<feature type="compositionally biased region" description="Basic and acidic residues" evidence="1">
    <location>
        <begin position="399"/>
        <end position="409"/>
    </location>
</feature>
<feature type="compositionally biased region" description="Low complexity" evidence="1">
    <location>
        <begin position="382"/>
        <end position="398"/>
    </location>
</feature>
<dbReference type="EMBL" id="JAGQDE010000010">
    <property type="protein sequence ID" value="MBQ0959807.1"/>
    <property type="molecule type" value="Genomic_DNA"/>
</dbReference>
<dbReference type="Proteomes" id="UP000678374">
    <property type="component" value="Unassembled WGS sequence"/>
</dbReference>
<evidence type="ECO:0000256" key="2">
    <source>
        <dbReference type="SAM" id="SignalP"/>
    </source>
</evidence>
<name>A0A940YJG8_9BURK</name>
<evidence type="ECO:0000313" key="3">
    <source>
        <dbReference type="EMBL" id="MBQ0959807.1"/>
    </source>
</evidence>
<dbReference type="AlphaFoldDB" id="A0A940YJG8"/>
<sequence length="409" mass="44970">MSSHFKRRTAGGSLAAVLLGVSLPAVAATEHTAYFTPWLGYLGGQVVRWDTDSQTALLVNESGARQGSYTVVGARRRLVVDPPFASEGYVFDSCGNQALVRDETDIFLIGIDSGDVSQGTSRVNTVGRRQFLTGCDAGQTEPIGSEDEPGYTMSHLAMALAPGMSDLKKGRRLAGPQEASLNGAALWQLAQEVVSFPDRRHVHFERSGQTYARSTHPDGWMVVSLPSGPRGFLRVATDGKTGAETWLVADMVDGQPAWVSKSEMVMADAAPSWGGASGVSRNWRLSWDYAFMEYRLYPDQTGVRYFYRDDFVQPLSWGLADERVTLTRNHRSYQSVRHWTPLARKGRFQWVMEDDTWTYTDGGTYVIAPRVVMYKDLGAGSPPAAARAAQAAPPQRRAPQQDRAARRVP</sequence>
<gene>
    <name evidence="3" type="ORF">KAK06_12720</name>
</gene>
<evidence type="ECO:0000256" key="1">
    <source>
        <dbReference type="SAM" id="MobiDB-lite"/>
    </source>
</evidence>
<dbReference type="RefSeq" id="WP_210802485.1">
    <property type="nucleotide sequence ID" value="NZ_JAGQDE010000010.1"/>
</dbReference>
<keyword evidence="2" id="KW-0732">Signal</keyword>
<organism evidence="3 4">
    <name type="scientific">Ideonella aquatica</name>
    <dbReference type="NCBI Taxonomy" id="2824119"/>
    <lineage>
        <taxon>Bacteria</taxon>
        <taxon>Pseudomonadati</taxon>
        <taxon>Pseudomonadota</taxon>
        <taxon>Betaproteobacteria</taxon>
        <taxon>Burkholderiales</taxon>
        <taxon>Sphaerotilaceae</taxon>
        <taxon>Ideonella</taxon>
    </lineage>
</organism>
<evidence type="ECO:0000313" key="4">
    <source>
        <dbReference type="Proteomes" id="UP000678374"/>
    </source>
</evidence>
<accession>A0A940YJG8</accession>
<reference evidence="3" key="1">
    <citation type="submission" date="2021-04" db="EMBL/GenBank/DDBJ databases">
        <title>The genome sequence of Ideonella sp. 4Y11.</title>
        <authorList>
            <person name="Liu Y."/>
        </authorList>
    </citation>
    <scope>NUCLEOTIDE SEQUENCE</scope>
    <source>
        <strain evidence="3">4Y11</strain>
    </source>
</reference>
<feature type="signal peptide" evidence="2">
    <location>
        <begin position="1"/>
        <end position="27"/>
    </location>
</feature>
<proteinExistence type="predicted"/>
<keyword evidence="4" id="KW-1185">Reference proteome</keyword>
<comment type="caution">
    <text evidence="3">The sequence shown here is derived from an EMBL/GenBank/DDBJ whole genome shotgun (WGS) entry which is preliminary data.</text>
</comment>
<feature type="chain" id="PRO_5036783213" evidence="2">
    <location>
        <begin position="28"/>
        <end position="409"/>
    </location>
</feature>
<feature type="region of interest" description="Disordered" evidence="1">
    <location>
        <begin position="381"/>
        <end position="409"/>
    </location>
</feature>